<evidence type="ECO:0008006" key="4">
    <source>
        <dbReference type="Google" id="ProtNLM"/>
    </source>
</evidence>
<evidence type="ECO:0000313" key="2">
    <source>
        <dbReference type="EMBL" id="GAA4752571.1"/>
    </source>
</evidence>
<organism evidence="2 3">
    <name type="scientific">Gordonia alkaliphila</name>
    <dbReference type="NCBI Taxonomy" id="1053547"/>
    <lineage>
        <taxon>Bacteria</taxon>
        <taxon>Bacillati</taxon>
        <taxon>Actinomycetota</taxon>
        <taxon>Actinomycetes</taxon>
        <taxon>Mycobacteriales</taxon>
        <taxon>Gordoniaceae</taxon>
        <taxon>Gordonia</taxon>
    </lineage>
</organism>
<comment type="caution">
    <text evidence="2">The sequence shown here is derived from an EMBL/GenBank/DDBJ whole genome shotgun (WGS) entry which is preliminary data.</text>
</comment>
<dbReference type="EMBL" id="BAABIE010000011">
    <property type="protein sequence ID" value="GAA4752571.1"/>
    <property type="molecule type" value="Genomic_DNA"/>
</dbReference>
<protein>
    <recommendedName>
        <fullName evidence="4">PE-PPE domain-containing protein</fullName>
    </recommendedName>
</protein>
<dbReference type="RefSeq" id="WP_345313707.1">
    <property type="nucleotide sequence ID" value="NZ_BAABIE010000011.1"/>
</dbReference>
<proteinExistence type="predicted"/>
<name>A0ABP8ZBZ2_9ACTN</name>
<feature type="compositionally biased region" description="Low complexity" evidence="1">
    <location>
        <begin position="259"/>
        <end position="272"/>
    </location>
</feature>
<dbReference type="Proteomes" id="UP001500822">
    <property type="component" value="Unassembled WGS sequence"/>
</dbReference>
<accession>A0ABP8ZBZ2</accession>
<keyword evidence="3" id="KW-1185">Reference proteome</keyword>
<gene>
    <name evidence="2" type="ORF">GCM10023217_24430</name>
</gene>
<feature type="region of interest" description="Disordered" evidence="1">
    <location>
        <begin position="259"/>
        <end position="278"/>
    </location>
</feature>
<evidence type="ECO:0000313" key="3">
    <source>
        <dbReference type="Proteomes" id="UP001500822"/>
    </source>
</evidence>
<evidence type="ECO:0000256" key="1">
    <source>
        <dbReference type="SAM" id="MobiDB-lite"/>
    </source>
</evidence>
<sequence>MHALRPTLRQTAAAVGTASVGAAIIAGSTLAPLPTEAPASAPAVVEASPELSAAFGILGGEAYDTSKVLNVPAGTDLAIALGPGGASAVGTKGSVSLAFALGGLATATSVEIPEYNLKLANSACVGMLTFAVASGGAGCFNVLGLGANLNVPASTLALNLFNPLALIPTLLGMDPIEGMKPNIATVTLGGDKGIEFSSDYFGKKDTAAPTQLAGGDTTSRNALSFGVTDTDTGTNADTNINININTNTNADTDTTTAIELPASGTTSSQSSSNNLDLE</sequence>
<reference evidence="3" key="1">
    <citation type="journal article" date="2019" name="Int. J. Syst. Evol. Microbiol.">
        <title>The Global Catalogue of Microorganisms (GCM) 10K type strain sequencing project: providing services to taxonomists for standard genome sequencing and annotation.</title>
        <authorList>
            <consortium name="The Broad Institute Genomics Platform"/>
            <consortium name="The Broad Institute Genome Sequencing Center for Infectious Disease"/>
            <person name="Wu L."/>
            <person name="Ma J."/>
        </authorList>
    </citation>
    <scope>NUCLEOTIDE SEQUENCE [LARGE SCALE GENOMIC DNA]</scope>
    <source>
        <strain evidence="3">JCM 18077</strain>
    </source>
</reference>